<dbReference type="AlphaFoldDB" id="A0A2R6NWN1"/>
<keyword evidence="11" id="KW-1185">Reference proteome</keyword>
<feature type="compositionally biased region" description="Polar residues" evidence="8">
    <location>
        <begin position="162"/>
        <end position="176"/>
    </location>
</feature>
<gene>
    <name evidence="10" type="ORF">PHLCEN_2v7593</name>
</gene>
<feature type="region of interest" description="Disordered" evidence="8">
    <location>
        <begin position="1"/>
        <end position="39"/>
    </location>
</feature>
<dbReference type="GO" id="GO:0005524">
    <property type="term" value="F:ATP binding"/>
    <property type="evidence" value="ECO:0007669"/>
    <property type="project" value="UniProtKB-KW"/>
</dbReference>
<comment type="similarity">
    <text evidence="2">Belongs to the rad17/RAD24 family.</text>
</comment>
<accession>A0A2R6NWN1</accession>
<dbReference type="GO" id="GO:0003682">
    <property type="term" value="F:chromatin binding"/>
    <property type="evidence" value="ECO:0007669"/>
    <property type="project" value="TreeGrafter"/>
</dbReference>
<feature type="region of interest" description="Disordered" evidence="8">
    <location>
        <begin position="386"/>
        <end position="412"/>
    </location>
</feature>
<dbReference type="Proteomes" id="UP000186601">
    <property type="component" value="Unassembled WGS sequence"/>
</dbReference>
<dbReference type="GO" id="GO:0003689">
    <property type="term" value="F:DNA clamp loader activity"/>
    <property type="evidence" value="ECO:0007669"/>
    <property type="project" value="TreeGrafter"/>
</dbReference>
<dbReference type="GO" id="GO:0033314">
    <property type="term" value="P:mitotic DNA replication checkpoint signaling"/>
    <property type="evidence" value="ECO:0007669"/>
    <property type="project" value="TreeGrafter"/>
</dbReference>
<keyword evidence="5" id="KW-0067">ATP-binding</keyword>
<evidence type="ECO:0000256" key="5">
    <source>
        <dbReference type="ARBA" id="ARBA00022840"/>
    </source>
</evidence>
<evidence type="ECO:0000259" key="9">
    <source>
        <dbReference type="Pfam" id="PF25812"/>
    </source>
</evidence>
<evidence type="ECO:0000256" key="6">
    <source>
        <dbReference type="ARBA" id="ARBA00023242"/>
    </source>
</evidence>
<evidence type="ECO:0000256" key="2">
    <source>
        <dbReference type="ARBA" id="ARBA00006168"/>
    </source>
</evidence>
<dbReference type="PANTHER" id="PTHR12172">
    <property type="entry name" value="CELL CYCLE CHECKPOINT PROTEIN RAD17"/>
    <property type="match status" value="1"/>
</dbReference>
<feature type="region of interest" description="Disordered" evidence="8">
    <location>
        <begin position="157"/>
        <end position="181"/>
    </location>
</feature>
<proteinExistence type="inferred from homology"/>
<reference evidence="10 11" key="1">
    <citation type="submission" date="2018-02" db="EMBL/GenBank/DDBJ databases">
        <title>Genome sequence of the basidiomycete white-rot fungus Phlebia centrifuga.</title>
        <authorList>
            <person name="Granchi Z."/>
            <person name="Peng M."/>
            <person name="de Vries R.P."/>
            <person name="Hilden K."/>
            <person name="Makela M.R."/>
            <person name="Grigoriev I."/>
            <person name="Riley R."/>
        </authorList>
    </citation>
    <scope>NUCLEOTIDE SEQUENCE [LARGE SCALE GENOMIC DNA]</scope>
    <source>
        <strain evidence="10 11">FBCC195</strain>
    </source>
</reference>
<evidence type="ECO:0000256" key="4">
    <source>
        <dbReference type="ARBA" id="ARBA00022763"/>
    </source>
</evidence>
<dbReference type="GO" id="GO:0005634">
    <property type="term" value="C:nucleus"/>
    <property type="evidence" value="ECO:0007669"/>
    <property type="project" value="UniProtKB-SubCell"/>
</dbReference>
<dbReference type="Gene3D" id="3.40.50.300">
    <property type="entry name" value="P-loop containing nucleotide triphosphate hydrolases"/>
    <property type="match status" value="1"/>
</dbReference>
<feature type="compositionally biased region" description="Polar residues" evidence="8">
    <location>
        <begin position="14"/>
        <end position="23"/>
    </location>
</feature>
<evidence type="ECO:0000256" key="7">
    <source>
        <dbReference type="ARBA" id="ARBA00023306"/>
    </source>
</evidence>
<dbReference type="PANTHER" id="PTHR12172:SF0">
    <property type="entry name" value="CELL CYCLE CHECKPOINT PROTEIN RAD17"/>
    <property type="match status" value="1"/>
</dbReference>
<dbReference type="EMBL" id="MLYV02000760">
    <property type="protein sequence ID" value="PSR78076.1"/>
    <property type="molecule type" value="Genomic_DNA"/>
</dbReference>
<dbReference type="InterPro" id="IPR057927">
    <property type="entry name" value="RAD24-like_helical"/>
</dbReference>
<dbReference type="InterPro" id="IPR027417">
    <property type="entry name" value="P-loop_NTPase"/>
</dbReference>
<comment type="subcellular location">
    <subcellularLocation>
        <location evidence="1">Nucleus</location>
    </subcellularLocation>
</comment>
<dbReference type="GO" id="GO:0000077">
    <property type="term" value="P:DNA damage checkpoint signaling"/>
    <property type="evidence" value="ECO:0007669"/>
    <property type="project" value="TreeGrafter"/>
</dbReference>
<dbReference type="SUPFAM" id="SSF52540">
    <property type="entry name" value="P-loop containing nucleoside triphosphate hydrolases"/>
    <property type="match status" value="1"/>
</dbReference>
<feature type="compositionally biased region" description="Basic and acidic residues" evidence="8">
    <location>
        <begin position="397"/>
        <end position="412"/>
    </location>
</feature>
<sequence length="571" mass="63961">MAPKPSAQRKTKAMSGSSTSRVSTLKLDTPGTCGPPAAKRQKLKPLSFEELAVHVKKVRDIRQWFVEAFEGGPSGRLRKYRRILALTGPAGTAKTATVRVLSRELGFDILEWRNSVDDRFSRDDDFDPDAEHRVEYEGLSEKFHNFLTRASNCRSVFGQPESKPSSLPISSQASRTNDSHISKTAKRQIILLEDLPNILHPATQEAFHTSLEALVANQSSSMSPVVIIVSDAGVRGESGEEGGPSTSWKGKGRDTVNIRTVLPPSLLMSPYVTQVSFNPIASTLMKRALQHLLTTHFSQNSGIQPSKEVLDIITESSNGDIRSAIMALQFACVRPNPGFELPEKTKGKGKSKKGNVNARMIMEAVTRREQSLALFHLIGKILYNKRKGDPPSQSASAKDRERDRGLDAKLKDPTKLPTHLREHDRKASRVDVEILYADSPIDSSLLSLYIHQNYTQYCNELDECEGVMEWLSWVDSSGGESWQQANPHRFHLLTLGTMHSLPTPVPRRNQKAYKPAFFDVLKRERESEDGIRDVHEWLRMVGPFTFLQLQHLIGLLARRFGYGMDAKRHLH</sequence>
<protein>
    <recommendedName>
        <fullName evidence="9">Checkpoint protein RAD24-like helical bundle domain-containing protein</fullName>
    </recommendedName>
</protein>
<keyword evidence="3" id="KW-0547">Nucleotide-binding</keyword>
<evidence type="ECO:0000313" key="10">
    <source>
        <dbReference type="EMBL" id="PSR78076.1"/>
    </source>
</evidence>
<dbReference type="Pfam" id="PF25812">
    <property type="entry name" value="RAD24_helical"/>
    <property type="match status" value="1"/>
</dbReference>
<dbReference type="GO" id="GO:0006281">
    <property type="term" value="P:DNA repair"/>
    <property type="evidence" value="ECO:0007669"/>
    <property type="project" value="InterPro"/>
</dbReference>
<dbReference type="OrthoDB" id="10265971at2759"/>
<comment type="caution">
    <text evidence="10">The sequence shown here is derived from an EMBL/GenBank/DDBJ whole genome shotgun (WGS) entry which is preliminary data.</text>
</comment>
<dbReference type="STRING" id="98765.A0A2R6NWN1"/>
<evidence type="ECO:0000256" key="1">
    <source>
        <dbReference type="ARBA" id="ARBA00004123"/>
    </source>
</evidence>
<evidence type="ECO:0000256" key="8">
    <source>
        <dbReference type="SAM" id="MobiDB-lite"/>
    </source>
</evidence>
<evidence type="ECO:0000313" key="11">
    <source>
        <dbReference type="Proteomes" id="UP000186601"/>
    </source>
</evidence>
<dbReference type="Pfam" id="PF03215">
    <property type="entry name" value="Rad17"/>
    <property type="match status" value="1"/>
</dbReference>
<feature type="domain" description="Checkpoint protein RAD24-like helical bundle" evidence="9">
    <location>
        <begin position="369"/>
        <end position="478"/>
    </location>
</feature>
<evidence type="ECO:0000256" key="3">
    <source>
        <dbReference type="ARBA" id="ARBA00022741"/>
    </source>
</evidence>
<organism evidence="10 11">
    <name type="scientific">Hermanssonia centrifuga</name>
    <dbReference type="NCBI Taxonomy" id="98765"/>
    <lineage>
        <taxon>Eukaryota</taxon>
        <taxon>Fungi</taxon>
        <taxon>Dikarya</taxon>
        <taxon>Basidiomycota</taxon>
        <taxon>Agaricomycotina</taxon>
        <taxon>Agaricomycetes</taxon>
        <taxon>Polyporales</taxon>
        <taxon>Meruliaceae</taxon>
        <taxon>Hermanssonia</taxon>
    </lineage>
</organism>
<name>A0A2R6NWN1_9APHY</name>
<keyword evidence="7" id="KW-0131">Cell cycle</keyword>
<dbReference type="InterPro" id="IPR004582">
    <property type="entry name" value="Checkpoint_prot_Rad17_Rad24"/>
</dbReference>
<keyword evidence="4" id="KW-0227">DNA damage</keyword>
<keyword evidence="6" id="KW-0539">Nucleus</keyword>